<evidence type="ECO:0000256" key="5">
    <source>
        <dbReference type="ARBA" id="ARBA00022747"/>
    </source>
</evidence>
<keyword evidence="12" id="KW-1185">Reference proteome</keyword>
<dbReference type="PROSITE" id="PS00093">
    <property type="entry name" value="N4_MTASE"/>
    <property type="match status" value="1"/>
</dbReference>
<dbReference type="RefSeq" id="WP_072474369.1">
    <property type="nucleotide sequence ID" value="NZ_FPJG01000002.1"/>
</dbReference>
<evidence type="ECO:0000313" key="11">
    <source>
        <dbReference type="EMBL" id="SFW12750.1"/>
    </source>
</evidence>
<dbReference type="GO" id="GO:0015667">
    <property type="term" value="F:site-specific DNA-methyltransferase (cytosine-N4-specific) activity"/>
    <property type="evidence" value="ECO:0007669"/>
    <property type="project" value="UniProtKB-EC"/>
</dbReference>
<reference evidence="12" key="1">
    <citation type="submission" date="2016-11" db="EMBL/GenBank/DDBJ databases">
        <authorList>
            <person name="Varghese N."/>
            <person name="Submissions S."/>
        </authorList>
    </citation>
    <scope>NUCLEOTIDE SEQUENCE [LARGE SCALE GENOMIC DNA]</scope>
    <source>
        <strain evidence="12">DSM 44671</strain>
    </source>
</reference>
<dbReference type="EMBL" id="FPJG01000002">
    <property type="protein sequence ID" value="SFW12750.1"/>
    <property type="molecule type" value="Genomic_DNA"/>
</dbReference>
<feature type="domain" description="DNA methylase N-4/N-6" evidence="10">
    <location>
        <begin position="40"/>
        <end position="321"/>
    </location>
</feature>
<protein>
    <recommendedName>
        <fullName evidence="8">Methyltransferase</fullName>
        <ecNumber evidence="8">2.1.1.-</ecNumber>
    </recommendedName>
</protein>
<dbReference type="PRINTS" id="PR00508">
    <property type="entry name" value="S21N4MTFRASE"/>
</dbReference>
<comment type="catalytic activity">
    <reaction evidence="7">
        <text>a 2'-deoxycytidine in DNA + S-adenosyl-L-methionine = an N(4)-methyl-2'-deoxycytidine in DNA + S-adenosyl-L-homocysteine + H(+)</text>
        <dbReference type="Rhea" id="RHEA:16857"/>
        <dbReference type="Rhea" id="RHEA-COMP:11369"/>
        <dbReference type="Rhea" id="RHEA-COMP:13674"/>
        <dbReference type="ChEBI" id="CHEBI:15378"/>
        <dbReference type="ChEBI" id="CHEBI:57856"/>
        <dbReference type="ChEBI" id="CHEBI:59789"/>
        <dbReference type="ChEBI" id="CHEBI:85452"/>
        <dbReference type="ChEBI" id="CHEBI:137933"/>
        <dbReference type="EC" id="2.1.1.113"/>
    </reaction>
</comment>
<sequence>MDHHPRPDSTPAPGDAVLAPPMPVILRGDARALPLQDASVDLVVTSPPYYALRSYQDGGDHYVGQLGDEPSPRDYLAALLDCTREMVRVLKPTGSIFLALGDKYSGAQGQTQTGVHGRQHRTDTAATWRQTDPRRTGIPNKSLMLLPERFRIAAVDELGLIARAVIIWAKPNGLPESVTDRVRRSHEDWVHLTTQPRYYADLDEIRELYDGDRALSRRVKHFGPGKHVQRAAWHRQHLRGRIPGSVWLVSAQPLTVPASLGVDHYAVFPPQWPSRLVRAWSPLGGVVLDPFGGTATTALTAALNGRTGISVDLSADYGRLARWRATDPRERARAAGTDPAKAAPADPAQPDLFGGLTE</sequence>
<evidence type="ECO:0000256" key="1">
    <source>
        <dbReference type="ARBA" id="ARBA00010203"/>
    </source>
</evidence>
<evidence type="ECO:0000256" key="6">
    <source>
        <dbReference type="ARBA" id="ARBA00023125"/>
    </source>
</evidence>
<evidence type="ECO:0000256" key="9">
    <source>
        <dbReference type="SAM" id="MobiDB-lite"/>
    </source>
</evidence>
<dbReference type="InterPro" id="IPR017985">
    <property type="entry name" value="MeTrfase_CN4_CS"/>
</dbReference>
<organism evidence="11 12">
    <name type="scientific">Amycolatopsis australiensis</name>
    <dbReference type="NCBI Taxonomy" id="546364"/>
    <lineage>
        <taxon>Bacteria</taxon>
        <taxon>Bacillati</taxon>
        <taxon>Actinomycetota</taxon>
        <taxon>Actinomycetes</taxon>
        <taxon>Pseudonocardiales</taxon>
        <taxon>Pseudonocardiaceae</taxon>
        <taxon>Amycolatopsis</taxon>
    </lineage>
</organism>
<dbReference type="GO" id="GO:0008170">
    <property type="term" value="F:N-methyltransferase activity"/>
    <property type="evidence" value="ECO:0007669"/>
    <property type="project" value="InterPro"/>
</dbReference>
<dbReference type="Proteomes" id="UP000182740">
    <property type="component" value="Unassembled WGS sequence"/>
</dbReference>
<dbReference type="Pfam" id="PF01555">
    <property type="entry name" value="N6_N4_Mtase"/>
    <property type="match status" value="1"/>
</dbReference>
<dbReference type="EC" id="2.1.1.-" evidence="8"/>
<evidence type="ECO:0000259" key="10">
    <source>
        <dbReference type="Pfam" id="PF01555"/>
    </source>
</evidence>
<keyword evidence="3 11" id="KW-0808">Transferase</keyword>
<comment type="similarity">
    <text evidence="1">Belongs to the N(4)/N(6)-methyltransferase family. N(4) subfamily.</text>
</comment>
<dbReference type="InterPro" id="IPR002941">
    <property type="entry name" value="DNA_methylase_N4/N6"/>
</dbReference>
<dbReference type="GO" id="GO:0009307">
    <property type="term" value="P:DNA restriction-modification system"/>
    <property type="evidence" value="ECO:0007669"/>
    <property type="project" value="UniProtKB-KW"/>
</dbReference>
<name>A0A1K1LSX8_9PSEU</name>
<evidence type="ECO:0000256" key="7">
    <source>
        <dbReference type="ARBA" id="ARBA00049120"/>
    </source>
</evidence>
<keyword evidence="5" id="KW-0680">Restriction system</keyword>
<evidence type="ECO:0000256" key="4">
    <source>
        <dbReference type="ARBA" id="ARBA00022691"/>
    </source>
</evidence>
<dbReference type="SUPFAM" id="SSF53335">
    <property type="entry name" value="S-adenosyl-L-methionine-dependent methyltransferases"/>
    <property type="match status" value="1"/>
</dbReference>
<dbReference type="InterPro" id="IPR029063">
    <property type="entry name" value="SAM-dependent_MTases_sf"/>
</dbReference>
<evidence type="ECO:0000313" key="12">
    <source>
        <dbReference type="Proteomes" id="UP000182740"/>
    </source>
</evidence>
<proteinExistence type="inferred from homology"/>
<keyword evidence="2 11" id="KW-0489">Methyltransferase</keyword>
<evidence type="ECO:0000256" key="3">
    <source>
        <dbReference type="ARBA" id="ARBA00022679"/>
    </source>
</evidence>
<keyword evidence="4" id="KW-0949">S-adenosyl-L-methionine</keyword>
<dbReference type="STRING" id="546364.SAMN04489730_0108"/>
<gene>
    <name evidence="11" type="ORF">SAMN04489730_0108</name>
</gene>
<feature type="region of interest" description="Disordered" evidence="9">
    <location>
        <begin position="326"/>
        <end position="358"/>
    </location>
</feature>
<dbReference type="Gene3D" id="3.40.50.150">
    <property type="entry name" value="Vaccinia Virus protein VP39"/>
    <property type="match status" value="1"/>
</dbReference>
<dbReference type="GO" id="GO:0032259">
    <property type="term" value="P:methylation"/>
    <property type="evidence" value="ECO:0007669"/>
    <property type="project" value="UniProtKB-KW"/>
</dbReference>
<accession>A0A1K1LSX8</accession>
<evidence type="ECO:0000256" key="2">
    <source>
        <dbReference type="ARBA" id="ARBA00022603"/>
    </source>
</evidence>
<dbReference type="GO" id="GO:0003677">
    <property type="term" value="F:DNA binding"/>
    <property type="evidence" value="ECO:0007669"/>
    <property type="project" value="UniProtKB-KW"/>
</dbReference>
<dbReference type="InterPro" id="IPR001091">
    <property type="entry name" value="RM_Methyltransferase"/>
</dbReference>
<feature type="compositionally biased region" description="Low complexity" evidence="9">
    <location>
        <begin position="334"/>
        <end position="351"/>
    </location>
</feature>
<dbReference type="AlphaFoldDB" id="A0A1K1LSX8"/>
<evidence type="ECO:0000256" key="8">
    <source>
        <dbReference type="RuleBase" id="RU362026"/>
    </source>
</evidence>
<keyword evidence="6" id="KW-0238">DNA-binding</keyword>